<feature type="domain" description="Glycosyltransferase subfamily 4-like N-terminal" evidence="4">
    <location>
        <begin position="850"/>
        <end position="961"/>
    </location>
</feature>
<feature type="domain" description="Methyltransferase type 11" evidence="3">
    <location>
        <begin position="37"/>
        <end position="130"/>
    </location>
</feature>
<name>A0ABW8K6E6_9GAMM</name>
<organism evidence="5 6">
    <name type="scientific">Dyella koreensis</name>
    <dbReference type="NCBI Taxonomy" id="311235"/>
    <lineage>
        <taxon>Bacteria</taxon>
        <taxon>Pseudomonadati</taxon>
        <taxon>Pseudomonadota</taxon>
        <taxon>Gammaproteobacteria</taxon>
        <taxon>Lysobacterales</taxon>
        <taxon>Rhodanobacteraceae</taxon>
        <taxon>Dyella</taxon>
    </lineage>
</organism>
<evidence type="ECO:0000259" key="2">
    <source>
        <dbReference type="Pfam" id="PF00535"/>
    </source>
</evidence>
<dbReference type="Pfam" id="PF08241">
    <property type="entry name" value="Methyltransf_11"/>
    <property type="match status" value="1"/>
</dbReference>
<evidence type="ECO:0000259" key="4">
    <source>
        <dbReference type="Pfam" id="PF13439"/>
    </source>
</evidence>
<dbReference type="CDD" id="cd00761">
    <property type="entry name" value="Glyco_tranf_GTA_type"/>
    <property type="match status" value="1"/>
</dbReference>
<dbReference type="EMBL" id="JADIKD010000011">
    <property type="protein sequence ID" value="MFK2918459.1"/>
    <property type="molecule type" value="Genomic_DNA"/>
</dbReference>
<dbReference type="Gene3D" id="3.90.550.10">
    <property type="entry name" value="Spore Coat Polysaccharide Biosynthesis Protein SpsA, Chain A"/>
    <property type="match status" value="1"/>
</dbReference>
<reference evidence="5 6" key="1">
    <citation type="submission" date="2020-10" db="EMBL/GenBank/DDBJ databases">
        <title>Phylogeny of dyella-like bacteria.</title>
        <authorList>
            <person name="Fu J."/>
        </authorList>
    </citation>
    <scope>NUCLEOTIDE SEQUENCE [LARGE SCALE GENOMIC DNA]</scope>
    <source>
        <strain evidence="5 6">BB4</strain>
    </source>
</reference>
<dbReference type="InterPro" id="IPR029044">
    <property type="entry name" value="Nucleotide-diphossugar_trans"/>
</dbReference>
<dbReference type="InterPro" id="IPR001173">
    <property type="entry name" value="Glyco_trans_2-like"/>
</dbReference>
<dbReference type="RefSeq" id="WP_379985725.1">
    <property type="nucleotide sequence ID" value="NZ_JADIKD010000011.1"/>
</dbReference>
<keyword evidence="6" id="KW-1185">Reference proteome</keyword>
<dbReference type="Gene3D" id="3.40.50.150">
    <property type="entry name" value="Vaccinia Virus protein VP39"/>
    <property type="match status" value="1"/>
</dbReference>
<dbReference type="SUPFAM" id="SSF53448">
    <property type="entry name" value="Nucleotide-diphospho-sugar transferases"/>
    <property type="match status" value="1"/>
</dbReference>
<dbReference type="InterPro" id="IPR013216">
    <property type="entry name" value="Methyltransf_11"/>
</dbReference>
<evidence type="ECO:0000259" key="3">
    <source>
        <dbReference type="Pfam" id="PF08241"/>
    </source>
</evidence>
<proteinExistence type="predicted"/>
<evidence type="ECO:0000259" key="1">
    <source>
        <dbReference type="Pfam" id="PF00534"/>
    </source>
</evidence>
<dbReference type="SUPFAM" id="SSF53335">
    <property type="entry name" value="S-adenosyl-L-methionine-dependent methyltransferases"/>
    <property type="match status" value="1"/>
</dbReference>
<evidence type="ECO:0000313" key="6">
    <source>
        <dbReference type="Proteomes" id="UP001620408"/>
    </source>
</evidence>
<dbReference type="CDD" id="cd03801">
    <property type="entry name" value="GT4_PimA-like"/>
    <property type="match status" value="1"/>
</dbReference>
<dbReference type="SUPFAM" id="SSF53756">
    <property type="entry name" value="UDP-Glycosyltransferase/glycogen phosphorylase"/>
    <property type="match status" value="1"/>
</dbReference>
<dbReference type="Proteomes" id="UP001620408">
    <property type="component" value="Unassembled WGS sequence"/>
</dbReference>
<comment type="caution">
    <text evidence="5">The sequence shown here is derived from an EMBL/GenBank/DDBJ whole genome shotgun (WGS) entry which is preliminary data.</text>
</comment>
<dbReference type="PANTHER" id="PTHR22916">
    <property type="entry name" value="GLYCOSYLTRANSFERASE"/>
    <property type="match status" value="1"/>
</dbReference>
<gene>
    <name evidence="5" type="ORF">ISS97_14385</name>
</gene>
<dbReference type="InterPro" id="IPR001296">
    <property type="entry name" value="Glyco_trans_1"/>
</dbReference>
<feature type="domain" description="Glycosyl transferase family 1" evidence="1">
    <location>
        <begin position="1005"/>
        <end position="1168"/>
    </location>
</feature>
<dbReference type="Gene3D" id="3.40.50.2000">
    <property type="entry name" value="Glycogen Phosphorylase B"/>
    <property type="match status" value="2"/>
</dbReference>
<dbReference type="Pfam" id="PF13439">
    <property type="entry name" value="Glyco_transf_4"/>
    <property type="match status" value="1"/>
</dbReference>
<evidence type="ECO:0000313" key="5">
    <source>
        <dbReference type="EMBL" id="MFK2918459.1"/>
    </source>
</evidence>
<sequence>MKFTGERFIPTEQGEIRLEHFHRYALARGLVAGKDVLDVACGEGYGSSILASQARSVVGVDISNEAVDHARATYGDASNLEFRQGSAAALDLPDNAFDVVVSFETVEHLFEQEEMLAELRRVLRPSGILLMSSPNRPIYSDAAGHHNEYHVKELDFIEFDALLKTQFPKIQYWGQRLAVGSAVLPLEGESDALRSFLDNGKDVRTASPKIDAPVYYMALCANDAVTLPSLGSSMYFLSDFDLLKEYHSYANWTMELVRELKHMNEQYARVEAEQARIIVWATGLNDTVLARDAEIARMNDLVEHNQAMIDDLGAALGKAEALAEGERAAERENRAALLEGMLSNLETSLQERNDLLEANNKRIDELGNALGVVTTERDRHFAALNKLLKERSDAAHGNDMLIAQLRSRLTESEHERERVIQWSRDLNAGIEDRDRQLASLGARRLVRLSGAIDRMRTRTRSVFAMLKAGPKAIFHYGSFLKAISHALRVVRRDGVGGLHQKAILLEQRYGRAAASAQSAVDDMGLYQIVQDAALGYQPKVSVIVPNFNHGPYLRDRLESIYKQSYKNIEIILLDDCSTDNSRDILTEYAERYPDVTVSSFNVINSGGVFNQWKKGLRLATGELIWIAESDDYVTLNFLEELVRDFANPAVMLSFCRTDFVSGEACERIWTTEEYLGEFGVSTWASPFVRSAHRLVNEMWATKNIVPNVSSAVFRHPGHMDLLDDPEWMNLRLCGDWVFYLSVARGGLVSYRPTATNFYRQHQANTSVNAQKDDVYYREHEIVARRLMSMYKVDEEPLRKQREQLYQHWTKTRGSDSESRFKELYSLERIEGACELRKPNVVMVVYSLAAGGGETLPLTLANILKEKGYAVTVLNCAQAATEIGVRSMLSSSIPLLELPRLELVEAVGKDMGIELVHSHHAWVDVTLSFLLAHSPNVRQVVTTHGMYEMLDAEHLKGHLPILDERVDRFVYTAEKNLAAFSEEFRKRKKFVRIDNALARSPIRPVAREELDIAEGDFVLCMVARAIPEKGWEEAIAAVTRANEVSARTVHLLLIGQGAESDRLSAGTVPPFIHFLGFKKNIRDYFSMADLGFLPSRFRGESFPLVLIDCLYAGKPLLASNIGEIKGMLGVGDGMAGEVFDLNDWNIEVESLAKQIAQLANDSDRYMKLATHVHAAAEKFDPDTMCERYEAVYRSCVGFQDQSFHVK</sequence>
<dbReference type="Pfam" id="PF00534">
    <property type="entry name" value="Glycos_transf_1"/>
    <property type="match status" value="1"/>
</dbReference>
<dbReference type="CDD" id="cd02440">
    <property type="entry name" value="AdoMet_MTases"/>
    <property type="match status" value="1"/>
</dbReference>
<accession>A0ABW8K6E6</accession>
<dbReference type="InterPro" id="IPR029063">
    <property type="entry name" value="SAM-dependent_MTases_sf"/>
</dbReference>
<protein>
    <submittedName>
        <fullName evidence="5">Glycosyltransferase</fullName>
    </submittedName>
</protein>
<feature type="domain" description="Glycosyltransferase 2-like" evidence="2">
    <location>
        <begin position="541"/>
        <end position="659"/>
    </location>
</feature>
<dbReference type="InterPro" id="IPR028098">
    <property type="entry name" value="Glyco_trans_4-like_N"/>
</dbReference>
<dbReference type="Pfam" id="PF00535">
    <property type="entry name" value="Glycos_transf_2"/>
    <property type="match status" value="1"/>
</dbReference>